<evidence type="ECO:0000256" key="2">
    <source>
        <dbReference type="ARBA" id="ARBA00006555"/>
    </source>
</evidence>
<evidence type="ECO:0000313" key="13">
    <source>
        <dbReference type="EMBL" id="MFC7334190.1"/>
    </source>
</evidence>
<dbReference type="EMBL" id="JBHTCM010000012">
    <property type="protein sequence ID" value="MFC7334190.1"/>
    <property type="molecule type" value="Genomic_DNA"/>
</dbReference>
<evidence type="ECO:0000259" key="12">
    <source>
        <dbReference type="PROSITE" id="PS52015"/>
    </source>
</evidence>
<evidence type="ECO:0000256" key="3">
    <source>
        <dbReference type="ARBA" id="ARBA00022448"/>
    </source>
</evidence>
<evidence type="ECO:0000256" key="5">
    <source>
        <dbReference type="ARBA" id="ARBA00022519"/>
    </source>
</evidence>
<keyword evidence="9 11" id="KW-0472">Membrane</keyword>
<feature type="region of interest" description="Disordered" evidence="10">
    <location>
        <begin position="104"/>
        <end position="131"/>
    </location>
</feature>
<dbReference type="Proteomes" id="UP001596456">
    <property type="component" value="Unassembled WGS sequence"/>
</dbReference>
<comment type="subcellular location">
    <subcellularLocation>
        <location evidence="1">Cell inner membrane</location>
        <topology evidence="1">Single-pass membrane protein</topology>
        <orientation evidence="1">Periplasmic side</orientation>
    </subcellularLocation>
</comment>
<dbReference type="SUPFAM" id="SSF74653">
    <property type="entry name" value="TolA/TonB C-terminal domain"/>
    <property type="match status" value="1"/>
</dbReference>
<keyword evidence="6 11" id="KW-0812">Transmembrane</keyword>
<feature type="transmembrane region" description="Helical" evidence="11">
    <location>
        <begin position="17"/>
        <end position="35"/>
    </location>
</feature>
<dbReference type="Pfam" id="PF03544">
    <property type="entry name" value="TonB_C"/>
    <property type="match status" value="1"/>
</dbReference>
<keyword evidence="4" id="KW-1003">Cell membrane</keyword>
<evidence type="ECO:0000256" key="1">
    <source>
        <dbReference type="ARBA" id="ARBA00004383"/>
    </source>
</evidence>
<evidence type="ECO:0000256" key="7">
    <source>
        <dbReference type="ARBA" id="ARBA00022927"/>
    </source>
</evidence>
<evidence type="ECO:0000256" key="4">
    <source>
        <dbReference type="ARBA" id="ARBA00022475"/>
    </source>
</evidence>
<dbReference type="PANTHER" id="PTHR33446:SF2">
    <property type="entry name" value="PROTEIN TONB"/>
    <property type="match status" value="1"/>
</dbReference>
<protein>
    <submittedName>
        <fullName evidence="13">Energy transducer TonB</fullName>
    </submittedName>
</protein>
<evidence type="ECO:0000256" key="10">
    <source>
        <dbReference type="SAM" id="MobiDB-lite"/>
    </source>
</evidence>
<dbReference type="PANTHER" id="PTHR33446">
    <property type="entry name" value="PROTEIN TONB-RELATED"/>
    <property type="match status" value="1"/>
</dbReference>
<evidence type="ECO:0000256" key="9">
    <source>
        <dbReference type="ARBA" id="ARBA00023136"/>
    </source>
</evidence>
<proteinExistence type="inferred from homology"/>
<sequence>MSLDVYRPPEADPRGRLIGIGFVIVLHILLVYALVTGLARKAVEIVAAPIKTEIIEELKPELPDEPPPPPPPPTFDTPPPPYIPPPEIQVAQPPPQTQAIVATTTEKPKEMPPPPTRFTEPKREAAKPDARSFTRPEYPAMSVRLEEEGSTVLRLFCAENGRITEAEVQTSSGHPRLDDATLKEAKRGRWKCKPGTADGKPEGSWFLFKYTWRLEDAR</sequence>
<dbReference type="PROSITE" id="PS52015">
    <property type="entry name" value="TONB_CTD"/>
    <property type="match status" value="1"/>
</dbReference>
<keyword evidence="7" id="KW-0653">Protein transport</keyword>
<comment type="similarity">
    <text evidence="2">Belongs to the TonB family.</text>
</comment>
<organism evidence="13 14">
    <name type="scientific">Rhodocista pekingensis</name>
    <dbReference type="NCBI Taxonomy" id="201185"/>
    <lineage>
        <taxon>Bacteria</taxon>
        <taxon>Pseudomonadati</taxon>
        <taxon>Pseudomonadota</taxon>
        <taxon>Alphaproteobacteria</taxon>
        <taxon>Rhodospirillales</taxon>
        <taxon>Azospirillaceae</taxon>
        <taxon>Rhodocista</taxon>
    </lineage>
</organism>
<dbReference type="NCBIfam" id="TIGR01352">
    <property type="entry name" value="tonB_Cterm"/>
    <property type="match status" value="1"/>
</dbReference>
<name>A0ABW2KXZ7_9PROT</name>
<reference evidence="14" key="1">
    <citation type="journal article" date="2019" name="Int. J. Syst. Evol. Microbiol.">
        <title>The Global Catalogue of Microorganisms (GCM) 10K type strain sequencing project: providing services to taxonomists for standard genome sequencing and annotation.</title>
        <authorList>
            <consortium name="The Broad Institute Genomics Platform"/>
            <consortium name="The Broad Institute Genome Sequencing Center for Infectious Disease"/>
            <person name="Wu L."/>
            <person name="Ma J."/>
        </authorList>
    </citation>
    <scope>NUCLEOTIDE SEQUENCE [LARGE SCALE GENOMIC DNA]</scope>
    <source>
        <strain evidence="14">CGMCC 1.16275</strain>
    </source>
</reference>
<keyword evidence="14" id="KW-1185">Reference proteome</keyword>
<dbReference type="RefSeq" id="WP_377359765.1">
    <property type="nucleotide sequence ID" value="NZ_JBHTCM010000012.1"/>
</dbReference>
<keyword evidence="3" id="KW-0813">Transport</keyword>
<accession>A0ABW2KXZ7</accession>
<feature type="region of interest" description="Disordered" evidence="10">
    <location>
        <begin position="60"/>
        <end position="84"/>
    </location>
</feature>
<feature type="domain" description="TonB C-terminal" evidence="12">
    <location>
        <begin position="123"/>
        <end position="218"/>
    </location>
</feature>
<evidence type="ECO:0000256" key="8">
    <source>
        <dbReference type="ARBA" id="ARBA00022989"/>
    </source>
</evidence>
<dbReference type="InterPro" id="IPR037682">
    <property type="entry name" value="TonB_C"/>
</dbReference>
<evidence type="ECO:0000256" key="6">
    <source>
        <dbReference type="ARBA" id="ARBA00022692"/>
    </source>
</evidence>
<feature type="compositionally biased region" description="Basic and acidic residues" evidence="10">
    <location>
        <begin position="119"/>
        <end position="131"/>
    </location>
</feature>
<feature type="compositionally biased region" description="Pro residues" evidence="10">
    <location>
        <begin position="65"/>
        <end position="84"/>
    </location>
</feature>
<keyword evidence="8 11" id="KW-1133">Transmembrane helix</keyword>
<comment type="caution">
    <text evidence="13">The sequence shown here is derived from an EMBL/GenBank/DDBJ whole genome shotgun (WGS) entry which is preliminary data.</text>
</comment>
<dbReference type="InterPro" id="IPR051045">
    <property type="entry name" value="TonB-dependent_transducer"/>
</dbReference>
<gene>
    <name evidence="13" type="ORF">ACFQPS_13540</name>
</gene>
<dbReference type="InterPro" id="IPR006260">
    <property type="entry name" value="TonB/TolA_C"/>
</dbReference>
<keyword evidence="5" id="KW-0997">Cell inner membrane</keyword>
<evidence type="ECO:0000313" key="14">
    <source>
        <dbReference type="Proteomes" id="UP001596456"/>
    </source>
</evidence>
<dbReference type="Gene3D" id="3.30.1150.10">
    <property type="match status" value="1"/>
</dbReference>
<evidence type="ECO:0000256" key="11">
    <source>
        <dbReference type="SAM" id="Phobius"/>
    </source>
</evidence>